<dbReference type="PANTHER" id="PTHR10766:SF119">
    <property type="entry name" value="TRANSMEMBRANE 9 SUPERFAMILY MEMBER 5"/>
    <property type="match status" value="1"/>
</dbReference>
<evidence type="ECO:0000313" key="10">
    <source>
        <dbReference type="EMBL" id="KAI3851975.1"/>
    </source>
</evidence>
<dbReference type="PANTHER" id="PTHR10766">
    <property type="entry name" value="TRANSMEMBRANE 9 SUPERFAMILY PROTEIN"/>
    <property type="match status" value="1"/>
</dbReference>
<evidence type="ECO:0000256" key="4">
    <source>
        <dbReference type="ARBA" id="ARBA00022692"/>
    </source>
</evidence>
<keyword evidence="11" id="KW-1185">Reference proteome</keyword>
<dbReference type="EMBL" id="JAJJMB010015809">
    <property type="protein sequence ID" value="KAI3851975.1"/>
    <property type="molecule type" value="Genomic_DNA"/>
</dbReference>
<feature type="transmembrane region" description="Helical" evidence="9">
    <location>
        <begin position="458"/>
        <end position="477"/>
    </location>
</feature>
<reference evidence="10" key="1">
    <citation type="submission" date="2022-04" db="EMBL/GenBank/DDBJ databases">
        <title>A functionally conserved STORR gene fusion in Papaver species that diverged 16.8 million years ago.</title>
        <authorList>
            <person name="Catania T."/>
        </authorList>
    </citation>
    <scope>NUCLEOTIDE SEQUENCE</scope>
    <source>
        <strain evidence="10">S-188037</strain>
    </source>
</reference>
<feature type="signal peptide" evidence="9">
    <location>
        <begin position="1"/>
        <end position="29"/>
    </location>
</feature>
<feature type="transmembrane region" description="Helical" evidence="9">
    <location>
        <begin position="522"/>
        <end position="545"/>
    </location>
</feature>
<feature type="transmembrane region" description="Helical" evidence="9">
    <location>
        <begin position="297"/>
        <end position="325"/>
    </location>
</feature>
<evidence type="ECO:0000256" key="6">
    <source>
        <dbReference type="ARBA" id="ARBA00022753"/>
    </source>
</evidence>
<dbReference type="GO" id="GO:0072657">
    <property type="term" value="P:protein localization to membrane"/>
    <property type="evidence" value="ECO:0007669"/>
    <property type="project" value="TreeGrafter"/>
</dbReference>
<evidence type="ECO:0000256" key="3">
    <source>
        <dbReference type="ARBA" id="ARBA00005227"/>
    </source>
</evidence>
<feature type="transmembrane region" description="Helical" evidence="9">
    <location>
        <begin position="397"/>
        <end position="420"/>
    </location>
</feature>
<evidence type="ECO:0000256" key="2">
    <source>
        <dbReference type="ARBA" id="ARBA00004653"/>
    </source>
</evidence>
<feature type="transmembrane region" description="Helical" evidence="9">
    <location>
        <begin position="557"/>
        <end position="586"/>
    </location>
</feature>
<sequence length="596" mass="68032">MAREMRFMIMKSLIIFLVVFVILVENGESSLDNHVYGFEDQVPLFANKIGPLNNPSETYQFFDLPFCSPDTIIPQKESLGEVLNGDRLTNSPYELRFRENKDMATLCKKQLTRSDVAQFRDAIKNEFYFQMYYDDLPLWAFIGKVEEQSWISNVTGPRYYLFKHVDFDVLYNENQVIEVRALSNPNYALDITNNVETEVQFTYSVLWNTTSKQFRNRMDKYSRSSLLPEHLQVHWFSVINSVAIVALLTGFLLTLFLRTLKNDIMRYSGGDEEADMEEVGWKHLHGDVFRYPPRASLLCAILGSGTQLLTLVFFIFILAFVGVLYPFAHGALFSSLVVIYALTAVVAGHTAASFHSQLAGAEWTRSVLLTGILFLGPVLVIFSILNTVAISYRATSALPFGTMVVIFLIWALITIPLLILGGIIGYTVRSEFQAPCATKRVPSEVPQLVWYRRAPAQMFLGGLLPFSAIFIELHYIFTSLWGHKIYTIQSILFITFIILIILTGILTAGLTYFQLSAEDHKWWWRSIFCGGSASIFMYCYSIYFYNQSSMSGFLQFSFFFGYNACICYAFFLILGTVGFHASLLFVRHIYKAVKLE</sequence>
<feature type="chain" id="PRO_5041770218" description="Transmembrane 9 superfamily member" evidence="9">
    <location>
        <begin position="30"/>
        <end position="596"/>
    </location>
</feature>
<evidence type="ECO:0000256" key="1">
    <source>
        <dbReference type="ARBA" id="ARBA00004337"/>
    </source>
</evidence>
<evidence type="ECO:0000313" key="11">
    <source>
        <dbReference type="Proteomes" id="UP001202328"/>
    </source>
</evidence>
<dbReference type="Pfam" id="PF02990">
    <property type="entry name" value="EMP70"/>
    <property type="match status" value="1"/>
</dbReference>
<dbReference type="GO" id="GO:0000139">
    <property type="term" value="C:Golgi membrane"/>
    <property type="evidence" value="ECO:0007669"/>
    <property type="project" value="UniProtKB-SubCell"/>
</dbReference>
<gene>
    <name evidence="10" type="ORF">MKW98_019974</name>
</gene>
<dbReference type="InterPro" id="IPR004240">
    <property type="entry name" value="EMP70"/>
</dbReference>
<evidence type="ECO:0000256" key="7">
    <source>
        <dbReference type="ARBA" id="ARBA00022989"/>
    </source>
</evidence>
<comment type="subcellular location">
    <subcellularLocation>
        <location evidence="1">Endosome membrane</location>
        <topology evidence="1">Multi-pass membrane protein</topology>
    </subcellularLocation>
    <subcellularLocation>
        <location evidence="2">Golgi apparatus membrane</location>
        <topology evidence="2">Multi-pass membrane protein</topology>
    </subcellularLocation>
</comment>
<protein>
    <recommendedName>
        <fullName evidence="9">Transmembrane 9 superfamily member</fullName>
    </recommendedName>
</protein>
<proteinExistence type="inferred from homology"/>
<accession>A0AAD4S1B5</accession>
<feature type="transmembrane region" description="Helical" evidence="9">
    <location>
        <begin position="331"/>
        <end position="354"/>
    </location>
</feature>
<comment type="similarity">
    <text evidence="3 9">Belongs to the nonaspanin (TM9SF) (TC 9.A.2) family.</text>
</comment>
<keyword evidence="4 9" id="KW-0812">Transmembrane</keyword>
<feature type="transmembrane region" description="Helical" evidence="9">
    <location>
        <begin position="366"/>
        <end position="385"/>
    </location>
</feature>
<keyword evidence="5 9" id="KW-0732">Signal</keyword>
<evidence type="ECO:0000256" key="5">
    <source>
        <dbReference type="ARBA" id="ARBA00022729"/>
    </source>
</evidence>
<dbReference type="GO" id="GO:0010008">
    <property type="term" value="C:endosome membrane"/>
    <property type="evidence" value="ECO:0007669"/>
    <property type="project" value="UniProtKB-SubCell"/>
</dbReference>
<evidence type="ECO:0000256" key="9">
    <source>
        <dbReference type="RuleBase" id="RU363079"/>
    </source>
</evidence>
<feature type="transmembrane region" description="Helical" evidence="9">
    <location>
        <begin position="489"/>
        <end position="510"/>
    </location>
</feature>
<comment type="caution">
    <text evidence="10">The sequence shown here is derived from an EMBL/GenBank/DDBJ whole genome shotgun (WGS) entry which is preliminary data.</text>
</comment>
<feature type="transmembrane region" description="Helical" evidence="9">
    <location>
        <begin position="233"/>
        <end position="257"/>
    </location>
</feature>
<organism evidence="10 11">
    <name type="scientific">Papaver atlanticum</name>
    <dbReference type="NCBI Taxonomy" id="357466"/>
    <lineage>
        <taxon>Eukaryota</taxon>
        <taxon>Viridiplantae</taxon>
        <taxon>Streptophyta</taxon>
        <taxon>Embryophyta</taxon>
        <taxon>Tracheophyta</taxon>
        <taxon>Spermatophyta</taxon>
        <taxon>Magnoliopsida</taxon>
        <taxon>Ranunculales</taxon>
        <taxon>Papaveraceae</taxon>
        <taxon>Papaveroideae</taxon>
        <taxon>Papaver</taxon>
    </lineage>
</organism>
<keyword evidence="8 9" id="KW-0472">Membrane</keyword>
<evidence type="ECO:0000256" key="8">
    <source>
        <dbReference type="ARBA" id="ARBA00023136"/>
    </source>
</evidence>
<dbReference type="AlphaFoldDB" id="A0AAD4S1B5"/>
<dbReference type="Proteomes" id="UP001202328">
    <property type="component" value="Unassembled WGS sequence"/>
</dbReference>
<keyword evidence="7 9" id="KW-1133">Transmembrane helix</keyword>
<name>A0AAD4S1B5_9MAGN</name>
<keyword evidence="6" id="KW-0967">Endosome</keyword>